<accession>A0A0S4N9X2</accession>
<comment type="function">
    <text evidence="10">Necessary for normal cell division and for the maintenance of normal septation.</text>
</comment>
<reference evidence="12 15" key="2">
    <citation type="submission" date="2015-11" db="EMBL/GenBank/DDBJ databases">
        <authorList>
            <person name="Varghese N."/>
        </authorList>
    </citation>
    <scope>NUCLEOTIDE SEQUENCE [LARGE SCALE GENOMIC DNA]</scope>
    <source>
        <strain evidence="12 15">JGI-8</strain>
    </source>
</reference>
<dbReference type="InterPro" id="IPR019987">
    <property type="entry name" value="GTP-bd_ribosome_bio_YsxC"/>
</dbReference>
<comment type="similarity">
    <text evidence="2 10">Belongs to the TRAFAC class TrmE-Era-EngA-EngB-Septin-like GTPase superfamily. EngB GTPase family.</text>
</comment>
<dbReference type="InterPro" id="IPR027417">
    <property type="entry name" value="P-loop_NTPase"/>
</dbReference>
<dbReference type="InterPro" id="IPR030393">
    <property type="entry name" value="G_ENGB_dom"/>
</dbReference>
<dbReference type="RefSeq" id="WP_075427688.1">
    <property type="nucleotide sequence ID" value="NZ_CZVI01000001.1"/>
</dbReference>
<evidence type="ECO:0000256" key="2">
    <source>
        <dbReference type="ARBA" id="ARBA00009638"/>
    </source>
</evidence>
<proteinExistence type="inferred from homology"/>
<dbReference type="HAMAP" id="MF_00321">
    <property type="entry name" value="GTPase_EngB"/>
    <property type="match status" value="1"/>
</dbReference>
<dbReference type="GO" id="GO:0000917">
    <property type="term" value="P:division septum assembly"/>
    <property type="evidence" value="ECO:0007669"/>
    <property type="project" value="UniProtKB-KW"/>
</dbReference>
<name>A0A0P1LT23_9BACT</name>
<dbReference type="NCBIfam" id="TIGR03598">
    <property type="entry name" value="GTPase_YsxC"/>
    <property type="match status" value="1"/>
</dbReference>
<dbReference type="CDD" id="cd01876">
    <property type="entry name" value="YihA_EngB"/>
    <property type="match status" value="1"/>
</dbReference>
<keyword evidence="9 10" id="KW-0131">Cell cycle</keyword>
<dbReference type="InterPro" id="IPR006073">
    <property type="entry name" value="GTP-bd"/>
</dbReference>
<evidence type="ECO:0000256" key="8">
    <source>
        <dbReference type="ARBA" id="ARBA00023210"/>
    </source>
</evidence>
<evidence type="ECO:0000256" key="6">
    <source>
        <dbReference type="ARBA" id="ARBA00022842"/>
    </source>
</evidence>
<accession>A0A0P1LT23</accession>
<dbReference type="AlphaFoldDB" id="A0A0P1LT23"/>
<evidence type="ECO:0000313" key="12">
    <source>
        <dbReference type="EMBL" id="CUS76570.1"/>
    </source>
</evidence>
<evidence type="ECO:0000256" key="7">
    <source>
        <dbReference type="ARBA" id="ARBA00023134"/>
    </source>
</evidence>
<evidence type="ECO:0000256" key="10">
    <source>
        <dbReference type="HAMAP-Rule" id="MF_00321"/>
    </source>
</evidence>
<dbReference type="PRINTS" id="PR00326">
    <property type="entry name" value="GTP1OBG"/>
</dbReference>
<accession>A0A0P1M7Q7</accession>
<accession>A0A0P1M9T7</accession>
<keyword evidence="4" id="KW-0479">Metal-binding</keyword>
<dbReference type="OrthoDB" id="9804921at2"/>
<dbReference type="Proteomes" id="UP000182011">
    <property type="component" value="Unassembled WGS sequence"/>
</dbReference>
<keyword evidence="6" id="KW-0460">Magnesium</keyword>
<dbReference type="PROSITE" id="PS51706">
    <property type="entry name" value="G_ENGB"/>
    <property type="match status" value="1"/>
</dbReference>
<accession>A0A0P1LAF9</accession>
<dbReference type="EMBL" id="CZVI01000001">
    <property type="protein sequence ID" value="CUS76570.1"/>
    <property type="molecule type" value="Genomic_DNA"/>
</dbReference>
<dbReference type="PANTHER" id="PTHR11649">
    <property type="entry name" value="MSS1/TRME-RELATED GTP-BINDING PROTEIN"/>
    <property type="match status" value="1"/>
</dbReference>
<evidence type="ECO:0000313" key="14">
    <source>
        <dbReference type="Proteomes" id="UP000182011"/>
    </source>
</evidence>
<dbReference type="EMBL" id="FAOP01000008">
    <property type="protein sequence ID" value="CUU08060.1"/>
    <property type="molecule type" value="Genomic_DNA"/>
</dbReference>
<dbReference type="Proteomes" id="UP000182200">
    <property type="component" value="Unassembled WGS sequence"/>
</dbReference>
<evidence type="ECO:0000256" key="4">
    <source>
        <dbReference type="ARBA" id="ARBA00022723"/>
    </source>
</evidence>
<accession>A0A0P1MY95</accession>
<dbReference type="SUPFAM" id="SSF52540">
    <property type="entry name" value="P-loop containing nucleoside triphosphate hydrolases"/>
    <property type="match status" value="1"/>
</dbReference>
<evidence type="ECO:0000256" key="5">
    <source>
        <dbReference type="ARBA" id="ARBA00022741"/>
    </source>
</evidence>
<accession>A0A0N7MUT4</accession>
<dbReference type="Gene3D" id="3.40.50.300">
    <property type="entry name" value="P-loop containing nucleotide triphosphate hydrolases"/>
    <property type="match status" value="1"/>
</dbReference>
<keyword evidence="7 10" id="KW-0342">GTP-binding</keyword>
<accession>A0A0P1L702</accession>
<dbReference type="GO" id="GO:0046872">
    <property type="term" value="F:metal ion binding"/>
    <property type="evidence" value="ECO:0007669"/>
    <property type="project" value="UniProtKB-KW"/>
</dbReference>
<accession>A0A0P1P4G1</accession>
<keyword evidence="5 10" id="KW-0547">Nucleotide-binding</keyword>
<protein>
    <recommendedName>
        <fullName evidence="10">Probable GTP-binding protein EngB</fullName>
    </recommendedName>
</protein>
<feature type="domain" description="EngB-type G" evidence="11">
    <location>
        <begin position="22"/>
        <end position="196"/>
    </location>
</feature>
<dbReference type="STRING" id="1633631.GCA_001442925_01970"/>
<evidence type="ECO:0000259" key="11">
    <source>
        <dbReference type="PROSITE" id="PS51706"/>
    </source>
</evidence>
<dbReference type="Pfam" id="PF01926">
    <property type="entry name" value="MMR_HSR1"/>
    <property type="match status" value="1"/>
</dbReference>
<dbReference type="PANTHER" id="PTHR11649:SF13">
    <property type="entry name" value="ENGB-TYPE G DOMAIN-CONTAINING PROTEIN"/>
    <property type="match status" value="1"/>
</dbReference>
<evidence type="ECO:0000256" key="3">
    <source>
        <dbReference type="ARBA" id="ARBA00022618"/>
    </source>
</evidence>
<evidence type="ECO:0000256" key="9">
    <source>
        <dbReference type="ARBA" id="ARBA00023306"/>
    </source>
</evidence>
<keyword evidence="3 10" id="KW-0132">Cell division</keyword>
<gene>
    <name evidence="10" type="primary">engB</name>
    <name evidence="13" type="ORF">JGI4_01974</name>
    <name evidence="12" type="ORF">JGI8_00028</name>
</gene>
<reference evidence="13 14" key="1">
    <citation type="submission" date="2015-11" db="EMBL/GenBank/DDBJ databases">
        <authorList>
            <person name="Zhang Y."/>
            <person name="Guo Z."/>
        </authorList>
    </citation>
    <scope>NUCLEOTIDE SEQUENCE [LARGE SCALE GENOMIC DNA]</scope>
    <source>
        <strain evidence="13">JGI-4</strain>
    </source>
</reference>
<keyword evidence="15" id="KW-1185">Reference proteome</keyword>
<evidence type="ECO:0000313" key="13">
    <source>
        <dbReference type="EMBL" id="CUU08060.1"/>
    </source>
</evidence>
<comment type="cofactor">
    <cofactor evidence="1">
        <name>Mg(2+)</name>
        <dbReference type="ChEBI" id="CHEBI:18420"/>
    </cofactor>
</comment>
<organism evidence="13 14">
    <name type="scientific">Candidatus Kryptonium thompsonii</name>
    <dbReference type="NCBI Taxonomy" id="1633631"/>
    <lineage>
        <taxon>Bacteria</taxon>
        <taxon>Pseudomonadati</taxon>
        <taxon>Candidatus Kryptoniota</taxon>
        <taxon>Candidatus Kryptonium</taxon>
    </lineage>
</organism>
<dbReference type="GO" id="GO:0005525">
    <property type="term" value="F:GTP binding"/>
    <property type="evidence" value="ECO:0007669"/>
    <property type="project" value="UniProtKB-UniRule"/>
</dbReference>
<dbReference type="FunFam" id="3.40.50.300:FF:000098">
    <property type="entry name" value="Probable GTP-binding protein EngB"/>
    <property type="match status" value="1"/>
</dbReference>
<dbReference type="GO" id="GO:0005829">
    <property type="term" value="C:cytosol"/>
    <property type="evidence" value="ECO:0007669"/>
    <property type="project" value="TreeGrafter"/>
</dbReference>
<sequence>MKITSARFVASLTDVKQLPTDGLPEIALVGRSNVGKSSLINKLCGKRNLAFISSTPGKTQALNYFLINESFYIVDLPGYGYARVPEHVKAGWSKLIENYLSNREQIKLVLHIVDARHEPTELDKMMAGWLDYFKIPYIIVITKIDKIARSKISRQVEIIKNSFGKLKYCQDFITFSAITGVGKNELLSAIEKYITTPGKKRLRSKQLQAT</sequence>
<evidence type="ECO:0000256" key="1">
    <source>
        <dbReference type="ARBA" id="ARBA00001946"/>
    </source>
</evidence>
<keyword evidence="8 10" id="KW-0717">Septation</keyword>
<evidence type="ECO:0000313" key="15">
    <source>
        <dbReference type="Proteomes" id="UP000182200"/>
    </source>
</evidence>